<dbReference type="InterPro" id="IPR006016">
    <property type="entry name" value="UspA"/>
</dbReference>
<dbReference type="Proteomes" id="UP000543579">
    <property type="component" value="Unassembled WGS sequence"/>
</dbReference>
<gene>
    <name evidence="3" type="ORF">FHS07_002019</name>
</gene>
<dbReference type="EMBL" id="JACHXY010000002">
    <property type="protein sequence ID" value="MBB3158323.1"/>
    <property type="molecule type" value="Genomic_DNA"/>
</dbReference>
<dbReference type="InterPro" id="IPR006015">
    <property type="entry name" value="Universal_stress_UspA"/>
</dbReference>
<evidence type="ECO:0000259" key="2">
    <source>
        <dbReference type="Pfam" id="PF00582"/>
    </source>
</evidence>
<evidence type="ECO:0000256" key="1">
    <source>
        <dbReference type="ARBA" id="ARBA00008791"/>
    </source>
</evidence>
<evidence type="ECO:0000313" key="4">
    <source>
        <dbReference type="Proteomes" id="UP000543579"/>
    </source>
</evidence>
<name>A0A7W5CIH9_9MICO</name>
<proteinExistence type="inferred from homology"/>
<feature type="domain" description="UspA" evidence="2">
    <location>
        <begin position="2"/>
        <end position="99"/>
    </location>
</feature>
<comment type="similarity">
    <text evidence="1">Belongs to the universal stress protein A family.</text>
</comment>
<dbReference type="AlphaFoldDB" id="A0A7W5CIH9"/>
<dbReference type="RefSeq" id="WP_183419768.1">
    <property type="nucleotide sequence ID" value="NZ_JACHXY010000002.1"/>
</dbReference>
<dbReference type="Pfam" id="PF00582">
    <property type="entry name" value="Usp"/>
    <property type="match status" value="2"/>
</dbReference>
<dbReference type="SUPFAM" id="SSF52402">
    <property type="entry name" value="Adenine nucleotide alpha hydrolases-like"/>
    <property type="match status" value="2"/>
</dbReference>
<dbReference type="PANTHER" id="PTHR46268">
    <property type="entry name" value="STRESS RESPONSE PROTEIN NHAX"/>
    <property type="match status" value="1"/>
</dbReference>
<accession>A0A7W5CIH9</accession>
<dbReference type="PRINTS" id="PR01438">
    <property type="entry name" value="UNVRSLSTRESS"/>
</dbReference>
<comment type="caution">
    <text evidence="3">The sequence shown here is derived from an EMBL/GenBank/DDBJ whole genome shotgun (WGS) entry which is preliminary data.</text>
</comment>
<feature type="domain" description="UspA" evidence="2">
    <location>
        <begin position="135"/>
        <end position="272"/>
    </location>
</feature>
<protein>
    <submittedName>
        <fullName evidence="3">Nucleotide-binding universal stress UspA family protein</fullName>
    </submittedName>
</protein>
<dbReference type="Gene3D" id="3.40.50.12370">
    <property type="match status" value="1"/>
</dbReference>
<organism evidence="3 4">
    <name type="scientific">Microbacterium proteolyticum</name>
    <dbReference type="NCBI Taxonomy" id="1572644"/>
    <lineage>
        <taxon>Bacteria</taxon>
        <taxon>Bacillati</taxon>
        <taxon>Actinomycetota</taxon>
        <taxon>Actinomycetes</taxon>
        <taxon>Micrococcales</taxon>
        <taxon>Microbacteriaceae</taxon>
        <taxon>Microbacterium</taxon>
    </lineage>
</organism>
<evidence type="ECO:0000313" key="3">
    <source>
        <dbReference type="EMBL" id="MBB3158323.1"/>
    </source>
</evidence>
<reference evidence="3 4" key="1">
    <citation type="submission" date="2020-08" db="EMBL/GenBank/DDBJ databases">
        <title>Genomic Encyclopedia of Type Strains, Phase III (KMG-III): the genomes of soil and plant-associated and newly described type strains.</title>
        <authorList>
            <person name="Whitman W."/>
        </authorList>
    </citation>
    <scope>NUCLEOTIDE SEQUENCE [LARGE SCALE GENOMIC DNA]</scope>
    <source>
        <strain evidence="3 4">CECT 8356</strain>
    </source>
</reference>
<sequence>MERIVLAYDASAAAESARQWVEWRTDGNDAVVDILLVNNPLWADKTQAQSHLRDARDRLRRNNPRSIVHAIERDGRKVPNLVRGAREADLVVMGVTRPGSDARSSNARLPLRVGNELTCPTCLVPEGWARGGGRSRVVVGVDDDDSSDTAIAYAADEATRLGIALHLVHAWKTMPALPTHRDDVLFGMSDVEAAHRRLFDDVVARVRAGWPTLSLELTMVHDNPVSTLTVASSHACLAVIGSHRRGVLAAGFSGSVARDVTRDLRTPLCIVP</sequence>
<dbReference type="PANTHER" id="PTHR46268:SF6">
    <property type="entry name" value="UNIVERSAL STRESS PROTEIN UP12"/>
    <property type="match status" value="1"/>
</dbReference>